<protein>
    <recommendedName>
        <fullName evidence="1">EF-hand domain-containing protein</fullName>
    </recommendedName>
</protein>
<dbReference type="GeneID" id="24922457"/>
<organism evidence="2">
    <name type="scientific">Blastocystis hominis</name>
    <dbReference type="NCBI Taxonomy" id="12968"/>
    <lineage>
        <taxon>Eukaryota</taxon>
        <taxon>Sar</taxon>
        <taxon>Stramenopiles</taxon>
        <taxon>Bigyra</taxon>
        <taxon>Opalozoa</taxon>
        <taxon>Opalinata</taxon>
        <taxon>Blastocystidae</taxon>
        <taxon>Blastocystis</taxon>
    </lineage>
</organism>
<dbReference type="CDD" id="cd00051">
    <property type="entry name" value="EFh"/>
    <property type="match status" value="1"/>
</dbReference>
<dbReference type="Gene3D" id="1.10.238.10">
    <property type="entry name" value="EF-hand"/>
    <property type="match status" value="1"/>
</dbReference>
<evidence type="ECO:0000313" key="3">
    <source>
        <dbReference type="Proteomes" id="UP000008312"/>
    </source>
</evidence>
<proteinExistence type="predicted"/>
<accession>D8M0S0</accession>
<dbReference type="PROSITE" id="PS50222">
    <property type="entry name" value="EF_HAND_2"/>
    <property type="match status" value="2"/>
</dbReference>
<sequence length="65" mass="7392">MTPDRIISVFNQFDTNKDGNVSFDECNRILNLFGISMKDQIFDILVRQVDKDHSGGLTLNEFAVV</sequence>
<gene>
    <name evidence="2" type="ORF">GSBLH_T00006332001</name>
</gene>
<dbReference type="InterPro" id="IPR002048">
    <property type="entry name" value="EF_hand_dom"/>
</dbReference>
<dbReference type="EMBL" id="FN668644">
    <property type="protein sequence ID" value="CBK21659.2"/>
    <property type="molecule type" value="Genomic_DNA"/>
</dbReference>
<dbReference type="GO" id="GO:0005509">
    <property type="term" value="F:calcium ion binding"/>
    <property type="evidence" value="ECO:0007669"/>
    <property type="project" value="InterPro"/>
</dbReference>
<dbReference type="Proteomes" id="UP000008312">
    <property type="component" value="Unassembled WGS sequence"/>
</dbReference>
<reference evidence="2" key="1">
    <citation type="submission" date="2010-02" db="EMBL/GenBank/DDBJ databases">
        <title>Sequencing and annotation of the Blastocystis hominis genome.</title>
        <authorList>
            <person name="Wincker P."/>
        </authorList>
    </citation>
    <scope>NUCLEOTIDE SEQUENCE</scope>
    <source>
        <strain evidence="2">Singapore isolate B</strain>
    </source>
</reference>
<feature type="domain" description="EF-hand" evidence="1">
    <location>
        <begin position="37"/>
        <end position="65"/>
    </location>
</feature>
<dbReference type="SUPFAM" id="SSF47473">
    <property type="entry name" value="EF-hand"/>
    <property type="match status" value="1"/>
</dbReference>
<evidence type="ECO:0000259" key="1">
    <source>
        <dbReference type="PROSITE" id="PS50222"/>
    </source>
</evidence>
<dbReference type="InterPro" id="IPR011992">
    <property type="entry name" value="EF-hand-dom_pair"/>
</dbReference>
<dbReference type="OrthoDB" id="26525at2759"/>
<dbReference type="Pfam" id="PF13499">
    <property type="entry name" value="EF-hand_7"/>
    <property type="match status" value="1"/>
</dbReference>
<dbReference type="RefSeq" id="XP_012895707.1">
    <property type="nucleotide sequence ID" value="XM_013040253.1"/>
</dbReference>
<evidence type="ECO:0000313" key="2">
    <source>
        <dbReference type="EMBL" id="CBK21659.2"/>
    </source>
</evidence>
<dbReference type="InParanoid" id="D8M0S0"/>
<keyword evidence="3" id="KW-1185">Reference proteome</keyword>
<name>D8M0S0_BLAHO</name>
<dbReference type="AlphaFoldDB" id="D8M0S0"/>
<feature type="domain" description="EF-hand" evidence="1">
    <location>
        <begin position="1"/>
        <end position="36"/>
    </location>
</feature>